<comment type="caution">
    <text evidence="1">The sequence shown here is derived from an EMBL/GenBank/DDBJ whole genome shotgun (WGS) entry which is preliminary data.</text>
</comment>
<protein>
    <submittedName>
        <fullName evidence="1">Uncharacterized protein</fullName>
    </submittedName>
</protein>
<name>A0A937XJ86_UNCW3</name>
<evidence type="ECO:0000313" key="1">
    <source>
        <dbReference type="EMBL" id="MBM3332095.1"/>
    </source>
</evidence>
<dbReference type="Proteomes" id="UP000779900">
    <property type="component" value="Unassembled WGS sequence"/>
</dbReference>
<reference evidence="1" key="1">
    <citation type="submission" date="2019-03" db="EMBL/GenBank/DDBJ databases">
        <title>Lake Tanganyika Metagenome-Assembled Genomes (MAGs).</title>
        <authorList>
            <person name="Tran P."/>
        </authorList>
    </citation>
    <scope>NUCLEOTIDE SEQUENCE</scope>
    <source>
        <strain evidence="1">K_DeepCast_150m_m2_040</strain>
    </source>
</reference>
<proteinExistence type="predicted"/>
<dbReference type="AlphaFoldDB" id="A0A937XJ86"/>
<accession>A0A937XJ86</accession>
<evidence type="ECO:0000313" key="2">
    <source>
        <dbReference type="Proteomes" id="UP000779900"/>
    </source>
</evidence>
<sequence length="125" mass="13839">MMDPAQRIANWNVKYNTGRIKATLDDRRPVMLASVTAVYPTITATELQIRQVCGGAGVKTIQIPFYLNFGRELWALSRPYRPDPGAAESGREGRALRLAPLLPLRPLCSASERYARRALGQAARA</sequence>
<gene>
    <name evidence="1" type="ORF">FJY68_09665</name>
</gene>
<organism evidence="1 2">
    <name type="scientific">candidate division WOR-3 bacterium</name>
    <dbReference type="NCBI Taxonomy" id="2052148"/>
    <lineage>
        <taxon>Bacteria</taxon>
        <taxon>Bacteria division WOR-3</taxon>
    </lineage>
</organism>
<dbReference type="EMBL" id="VGIR01000060">
    <property type="protein sequence ID" value="MBM3332095.1"/>
    <property type="molecule type" value="Genomic_DNA"/>
</dbReference>